<keyword evidence="1" id="KW-0328">Glycosyltransferase</keyword>
<dbReference type="Pfam" id="PF00534">
    <property type="entry name" value="Glycos_transf_1"/>
    <property type="match status" value="1"/>
</dbReference>
<comment type="caution">
    <text evidence="4">The sequence shown here is derived from an EMBL/GenBank/DDBJ whole genome shotgun (WGS) entry which is preliminary data.</text>
</comment>
<dbReference type="EMBL" id="JAAGWY010000001">
    <property type="protein sequence ID" value="NEN05456.1"/>
    <property type="molecule type" value="Genomic_DNA"/>
</dbReference>
<dbReference type="PANTHER" id="PTHR12526">
    <property type="entry name" value="GLYCOSYLTRANSFERASE"/>
    <property type="match status" value="1"/>
</dbReference>
<protein>
    <submittedName>
        <fullName evidence="4">Glycosyltransferase</fullName>
    </submittedName>
</protein>
<evidence type="ECO:0000313" key="5">
    <source>
        <dbReference type="Proteomes" id="UP000474967"/>
    </source>
</evidence>
<dbReference type="AlphaFoldDB" id="A0A6L9XVY3"/>
<dbReference type="SUPFAM" id="SSF53756">
    <property type="entry name" value="UDP-Glycosyltransferase/glycogen phosphorylase"/>
    <property type="match status" value="1"/>
</dbReference>
<dbReference type="PANTHER" id="PTHR12526:SF510">
    <property type="entry name" value="D-INOSITOL 3-PHOSPHATE GLYCOSYLTRANSFERASE"/>
    <property type="match status" value="1"/>
</dbReference>
<organism evidence="4 5">
    <name type="scientific">Leifsonia tongyongensis</name>
    <dbReference type="NCBI Taxonomy" id="1268043"/>
    <lineage>
        <taxon>Bacteria</taxon>
        <taxon>Bacillati</taxon>
        <taxon>Actinomycetota</taxon>
        <taxon>Actinomycetes</taxon>
        <taxon>Micrococcales</taxon>
        <taxon>Microbacteriaceae</taxon>
        <taxon>Leifsonia</taxon>
    </lineage>
</organism>
<keyword evidence="5" id="KW-1185">Reference proteome</keyword>
<dbReference type="Proteomes" id="UP000474967">
    <property type="component" value="Unassembled WGS sequence"/>
</dbReference>
<keyword evidence="2 4" id="KW-0808">Transferase</keyword>
<proteinExistence type="predicted"/>
<reference evidence="4 5" key="1">
    <citation type="journal article" date="2014" name="J. Microbiol.">
        <title>Diaminobutyricibacter tongyongensis gen. nov., sp. nov. and Homoserinibacter gongjuensis gen. nov., sp. nov. belong to the family Microbacteriaceae.</title>
        <authorList>
            <person name="Kim S.J."/>
            <person name="Ahn J.H."/>
            <person name="Weon H.Y."/>
            <person name="Hamada M."/>
            <person name="Suzuki K."/>
            <person name="Kwon S.W."/>
        </authorList>
    </citation>
    <scope>NUCLEOTIDE SEQUENCE [LARGE SCALE GENOMIC DNA]</scope>
    <source>
        <strain evidence="4 5">NBRC 108724</strain>
    </source>
</reference>
<dbReference type="GO" id="GO:0016757">
    <property type="term" value="F:glycosyltransferase activity"/>
    <property type="evidence" value="ECO:0007669"/>
    <property type="project" value="UniProtKB-KW"/>
</dbReference>
<gene>
    <name evidence="4" type="ORF">G3T36_06190</name>
</gene>
<evidence type="ECO:0000259" key="3">
    <source>
        <dbReference type="Pfam" id="PF00534"/>
    </source>
</evidence>
<dbReference type="RefSeq" id="WP_163288669.1">
    <property type="nucleotide sequence ID" value="NZ_JAAGWY010000001.1"/>
</dbReference>
<dbReference type="InterPro" id="IPR001296">
    <property type="entry name" value="Glyco_trans_1"/>
</dbReference>
<evidence type="ECO:0000313" key="4">
    <source>
        <dbReference type="EMBL" id="NEN05456.1"/>
    </source>
</evidence>
<name>A0A6L9XVY3_9MICO</name>
<dbReference type="Gene3D" id="3.40.50.2000">
    <property type="entry name" value="Glycogen Phosphorylase B"/>
    <property type="match status" value="1"/>
</dbReference>
<evidence type="ECO:0000256" key="2">
    <source>
        <dbReference type="ARBA" id="ARBA00022679"/>
    </source>
</evidence>
<accession>A0A6L9XVY3</accession>
<feature type="domain" description="Glycosyl transferase family 1" evidence="3">
    <location>
        <begin position="211"/>
        <end position="348"/>
    </location>
</feature>
<sequence length="388" mass="42932">MKSQVVALFAPLFPPAKLGGGPIRTLEALVEAAPSGFPLSVLTSDHDLGSRDRLPVRSDQWLKHHDASVYYASATSIRGLFRGYRALKSRHPEVLYLNGFFDFKFSILPQLLWRVRYWGRTVRLLAPRGEFGLNALGRRSLKKRTFLSVYRALGLHRGLYWHASSEFEADDIRRLWGGQSTILIRQNETLLPQTALSPRITSGAAPGLRAAFLGRLVEHKGLHIALEALSQVESTIELDVYGPTEDPQYVEFCRRLISELPENASVRLLGMLDPADIRSTLSGYEVLLMPTAGENFGHVIAESLSASCPVMCSPHTPWNALLEDGGGWVLDRSGEVWAAALDDYASLSPAERLIARERAGEAFAKWRAQPGDPHVLELLASRLATTGE</sequence>
<evidence type="ECO:0000256" key="1">
    <source>
        <dbReference type="ARBA" id="ARBA00022676"/>
    </source>
</evidence>